<reference evidence="2" key="1">
    <citation type="submission" date="2022-06" db="EMBL/GenBank/DDBJ databases">
        <title>Sneathiella actinostolidae sp. nov., isolated from a sea anemonein the Western Pacific Ocean.</title>
        <authorList>
            <person name="Wei M.J."/>
        </authorList>
    </citation>
    <scope>NUCLEOTIDE SEQUENCE</scope>
    <source>
        <strain evidence="2">PHK-P5</strain>
    </source>
</reference>
<dbReference type="PANTHER" id="PTHR30024:SF48">
    <property type="entry name" value="ABC TRANSPORTER SUBSTRATE-BINDING PROTEIN"/>
    <property type="match status" value="1"/>
</dbReference>
<dbReference type="EMBL" id="CP098747">
    <property type="protein sequence ID" value="USG60307.1"/>
    <property type="molecule type" value="Genomic_DNA"/>
</dbReference>
<dbReference type="RefSeq" id="WP_251933153.1">
    <property type="nucleotide sequence ID" value="NZ_CP098747.1"/>
</dbReference>
<evidence type="ECO:0000313" key="3">
    <source>
        <dbReference type="Proteomes" id="UP001056291"/>
    </source>
</evidence>
<evidence type="ECO:0000313" key="2">
    <source>
        <dbReference type="EMBL" id="USG60307.1"/>
    </source>
</evidence>
<protein>
    <submittedName>
        <fullName evidence="2">ABC transporter substrate-binding protein</fullName>
    </submittedName>
</protein>
<sequence>MLQAGETDAIVSDWIWAARQWEARPFVVLPYSKSVGGVMINSNDIKSIADLKEKRIAVAGGPLDKNWIMLQAIALKEYGYDIAKSADVVFAAPPLVHRKMLDGEFDAEINFWPYLARSKAQGLKFLTTTKQLSESANVSAEVPLLAYVFKQGWAKENPDLIRSFSLSSQDAKTILQQDDAAWLALKPTMKVKSEREFVALREGFVQGIPSSMDWPQISNMQSWIAFLRNNGGEKLVGTSKMLAPEMFLSVNE</sequence>
<dbReference type="Pfam" id="PF09084">
    <property type="entry name" value="NMT1"/>
    <property type="match status" value="1"/>
</dbReference>
<dbReference type="Proteomes" id="UP001056291">
    <property type="component" value="Chromosome"/>
</dbReference>
<dbReference type="InterPro" id="IPR015168">
    <property type="entry name" value="SsuA/THI5"/>
</dbReference>
<evidence type="ECO:0000259" key="1">
    <source>
        <dbReference type="Pfam" id="PF09084"/>
    </source>
</evidence>
<keyword evidence="3" id="KW-1185">Reference proteome</keyword>
<dbReference type="SUPFAM" id="SSF53850">
    <property type="entry name" value="Periplasmic binding protein-like II"/>
    <property type="match status" value="1"/>
</dbReference>
<organism evidence="2 3">
    <name type="scientific">Sneathiella marina</name>
    <dbReference type="NCBI Taxonomy" id="2950108"/>
    <lineage>
        <taxon>Bacteria</taxon>
        <taxon>Pseudomonadati</taxon>
        <taxon>Pseudomonadota</taxon>
        <taxon>Alphaproteobacteria</taxon>
        <taxon>Sneathiellales</taxon>
        <taxon>Sneathiellaceae</taxon>
        <taxon>Sneathiella</taxon>
    </lineage>
</organism>
<feature type="domain" description="SsuA/THI5-like" evidence="1">
    <location>
        <begin position="38"/>
        <end position="169"/>
    </location>
</feature>
<proteinExistence type="predicted"/>
<dbReference type="PANTHER" id="PTHR30024">
    <property type="entry name" value="ALIPHATIC SULFONATES-BINDING PROTEIN-RELATED"/>
    <property type="match status" value="1"/>
</dbReference>
<dbReference type="Gene3D" id="3.40.190.10">
    <property type="entry name" value="Periplasmic binding protein-like II"/>
    <property type="match status" value="2"/>
</dbReference>
<accession>A0ABY4W037</accession>
<gene>
    <name evidence="2" type="ORF">NBZ79_14140</name>
</gene>
<name>A0ABY4W037_9PROT</name>